<feature type="region of interest" description="Disordered" evidence="1">
    <location>
        <begin position="297"/>
        <end position="316"/>
    </location>
</feature>
<dbReference type="AlphaFoldDB" id="A0A232ETM8"/>
<feature type="compositionally biased region" description="Low complexity" evidence="1">
    <location>
        <begin position="172"/>
        <end position="190"/>
    </location>
</feature>
<feature type="compositionally biased region" description="Polar residues" evidence="1">
    <location>
        <begin position="350"/>
        <end position="371"/>
    </location>
</feature>
<evidence type="ECO:0000256" key="1">
    <source>
        <dbReference type="SAM" id="MobiDB-lite"/>
    </source>
</evidence>
<feature type="compositionally biased region" description="Basic and acidic residues" evidence="1">
    <location>
        <begin position="426"/>
        <end position="438"/>
    </location>
</feature>
<keyword evidence="3" id="KW-1185">Reference proteome</keyword>
<dbReference type="EMBL" id="NNAY01002256">
    <property type="protein sequence ID" value="OXU21715.1"/>
    <property type="molecule type" value="Genomic_DNA"/>
</dbReference>
<accession>A0A232ETM8</accession>
<evidence type="ECO:0000313" key="3">
    <source>
        <dbReference type="Proteomes" id="UP000215335"/>
    </source>
</evidence>
<feature type="compositionally biased region" description="Basic and acidic residues" evidence="1">
    <location>
        <begin position="260"/>
        <end position="269"/>
    </location>
</feature>
<feature type="compositionally biased region" description="Basic and acidic residues" evidence="1">
    <location>
        <begin position="301"/>
        <end position="312"/>
    </location>
</feature>
<sequence>MKESKMIKPLNIIKNDKNYRKFLKSVMKLRPKSEEFLNRGLTKAEVEEVVSPFYKTLTEVRLAGYTVWVQSNKLNILKDIKRLKKNSSRVIAPDNALKAETFDNFVKAIKELKKSGLKNAMERYDKIAKKVYGDLKRSRYVRQYIKKNLRDLRKSIVVNVENESDSEDDNVSVDSMDSNDSRSQSSRLSQKIVEGFSNNARHSTPKRSRISPDTVEVDTDTLPQIHSKSVDAESKKGNDSGFNTNPTSFGIMTDISARSEQADSDHEQVETDLSTSGVQKKTETGPSLEVSSDAIAEDCSDDHRIPASDRAEAVSTKKILSNRDAYKRSSISKISKKTPKRSVQDEIKSPSDSGEITSSSNKRFKSATNEFAASPRSDKKNSYAYPATSSANAQGNDDSECRDNFIALIRIDTNSLPRVRKSSSSTDHHDFVTADECHPQVLNKENSGRDSRGSSSSF</sequence>
<feature type="compositionally biased region" description="Polar residues" evidence="1">
    <location>
        <begin position="387"/>
        <end position="396"/>
    </location>
</feature>
<comment type="caution">
    <text evidence="2">The sequence shown here is derived from an EMBL/GenBank/DDBJ whole genome shotgun (WGS) entry which is preliminary data.</text>
</comment>
<dbReference type="Proteomes" id="UP000215335">
    <property type="component" value="Unassembled WGS sequence"/>
</dbReference>
<feature type="region of interest" description="Disordered" evidence="1">
    <location>
        <begin position="330"/>
        <end position="399"/>
    </location>
</feature>
<reference evidence="2 3" key="1">
    <citation type="journal article" date="2017" name="Curr. Biol.">
        <title>The Evolution of Venom by Co-option of Single-Copy Genes.</title>
        <authorList>
            <person name="Martinson E.O."/>
            <person name="Mrinalini"/>
            <person name="Kelkar Y.D."/>
            <person name="Chang C.H."/>
            <person name="Werren J.H."/>
        </authorList>
    </citation>
    <scope>NUCLEOTIDE SEQUENCE [LARGE SCALE GENOMIC DNA]</scope>
    <source>
        <strain evidence="2 3">Alberta</strain>
        <tissue evidence="2">Whole body</tissue>
    </source>
</reference>
<feature type="region of interest" description="Disordered" evidence="1">
    <location>
        <begin position="416"/>
        <end position="458"/>
    </location>
</feature>
<gene>
    <name evidence="2" type="ORF">TSAR_001358</name>
</gene>
<organism evidence="2 3">
    <name type="scientific">Trichomalopsis sarcophagae</name>
    <dbReference type="NCBI Taxonomy" id="543379"/>
    <lineage>
        <taxon>Eukaryota</taxon>
        <taxon>Metazoa</taxon>
        <taxon>Ecdysozoa</taxon>
        <taxon>Arthropoda</taxon>
        <taxon>Hexapoda</taxon>
        <taxon>Insecta</taxon>
        <taxon>Pterygota</taxon>
        <taxon>Neoptera</taxon>
        <taxon>Endopterygota</taxon>
        <taxon>Hymenoptera</taxon>
        <taxon>Apocrita</taxon>
        <taxon>Proctotrupomorpha</taxon>
        <taxon>Chalcidoidea</taxon>
        <taxon>Pteromalidae</taxon>
        <taxon>Pteromalinae</taxon>
        <taxon>Trichomalopsis</taxon>
    </lineage>
</organism>
<proteinExistence type="predicted"/>
<feature type="compositionally biased region" description="Basic and acidic residues" evidence="1">
    <location>
        <begin position="228"/>
        <end position="238"/>
    </location>
</feature>
<evidence type="ECO:0000313" key="2">
    <source>
        <dbReference type="EMBL" id="OXU21715.1"/>
    </source>
</evidence>
<protein>
    <submittedName>
        <fullName evidence="2">Uncharacterized protein</fullName>
    </submittedName>
</protein>
<feature type="compositionally biased region" description="Polar residues" evidence="1">
    <location>
        <begin position="240"/>
        <end position="250"/>
    </location>
</feature>
<feature type="region of interest" description="Disordered" evidence="1">
    <location>
        <begin position="163"/>
        <end position="292"/>
    </location>
</feature>
<name>A0A232ETM8_9HYME</name>